<dbReference type="Proteomes" id="UP000831485">
    <property type="component" value="Chromosome"/>
</dbReference>
<reference evidence="3" key="3">
    <citation type="submission" date="2022-04" db="EMBL/GenBank/DDBJ databases">
        <authorList>
            <person name="Liu G."/>
        </authorList>
    </citation>
    <scope>NUCLEOTIDE SEQUENCE</scope>
    <source>
        <strain evidence="3">RG22</strain>
    </source>
</reference>
<organism evidence="2 4">
    <name type="scientific">Geomonas paludis</name>
    <dbReference type="NCBI Taxonomy" id="2740185"/>
    <lineage>
        <taxon>Bacteria</taxon>
        <taxon>Pseudomonadati</taxon>
        <taxon>Thermodesulfobacteriota</taxon>
        <taxon>Desulfuromonadia</taxon>
        <taxon>Geobacterales</taxon>
        <taxon>Geobacteraceae</taxon>
        <taxon>Geomonas</taxon>
    </lineage>
</organism>
<reference evidence="2" key="2">
    <citation type="journal article" date="2021" name="Int. J. Syst. Evol. Microbiol.">
        <title>Geomonas silvestris sp. nov., Geomonas paludis sp. nov. and Geomonas limicola sp. nov., isolated from terrestrial environments, and emended description of the genus Geomonas.</title>
        <authorList>
            <person name="Itoh H."/>
            <person name="Xu Z."/>
            <person name="Masuda Y."/>
            <person name="Ushijima N."/>
            <person name="Hayakawa C."/>
            <person name="Shiratori Y."/>
            <person name="Senoo K."/>
        </authorList>
    </citation>
    <scope>NUCLEOTIDE SEQUENCE</scope>
    <source>
        <strain evidence="2">Red736</strain>
    </source>
</reference>
<reference evidence="4" key="1">
    <citation type="submission" date="2020-06" db="EMBL/GenBank/DDBJ databases">
        <title>Draft genomic sequecing of Geomonas sp. Red736.</title>
        <authorList>
            <person name="Itoh H."/>
            <person name="Xu Z.X."/>
            <person name="Ushijima N."/>
            <person name="Masuda Y."/>
            <person name="Shiratori Y."/>
            <person name="Senoo K."/>
        </authorList>
    </citation>
    <scope>NUCLEOTIDE SEQUENCE [LARGE SCALE GENOMIC DNA]</scope>
    <source>
        <strain evidence="4">Red736</strain>
    </source>
</reference>
<evidence type="ECO:0000313" key="4">
    <source>
        <dbReference type="Proteomes" id="UP000568888"/>
    </source>
</evidence>
<dbReference type="RefSeq" id="WP_183350917.1">
    <property type="nucleotide sequence ID" value="NZ_BLXY01000018.1"/>
</dbReference>
<feature type="domain" description="Chemoreceptor zinc-binding" evidence="1">
    <location>
        <begin position="13"/>
        <end position="79"/>
    </location>
</feature>
<dbReference type="Proteomes" id="UP000568888">
    <property type="component" value="Unassembled WGS sequence"/>
</dbReference>
<dbReference type="InterPro" id="IPR025991">
    <property type="entry name" value="Chemoreceptor_zinc-bind_dom"/>
</dbReference>
<evidence type="ECO:0000259" key="1">
    <source>
        <dbReference type="Pfam" id="PF13682"/>
    </source>
</evidence>
<dbReference type="EMBL" id="CP096574">
    <property type="protein sequence ID" value="UPU36344.1"/>
    <property type="molecule type" value="Genomic_DNA"/>
</dbReference>
<evidence type="ECO:0000313" key="2">
    <source>
        <dbReference type="EMBL" id="GFO66175.1"/>
    </source>
</evidence>
<evidence type="ECO:0000313" key="3">
    <source>
        <dbReference type="EMBL" id="UPU36344.1"/>
    </source>
</evidence>
<name>A0A6V8N124_9BACT</name>
<keyword evidence="5" id="KW-1185">Reference proteome</keyword>
<dbReference type="Gene3D" id="1.20.120.30">
    <property type="entry name" value="Aspartate receptor, ligand-binding domain"/>
    <property type="match status" value="1"/>
</dbReference>
<proteinExistence type="predicted"/>
<evidence type="ECO:0000313" key="5">
    <source>
        <dbReference type="Proteomes" id="UP000831485"/>
    </source>
</evidence>
<sequence>MEKQEISNAITEHAIYKLKLNEMVRKGELEDHQGPCTETDCRFGKWFYGTAVSSRHRSSYFYKQVKQLHGEFHEVACRVVGLAAQGDTEEAERLMDHEGEFSQVSNKLMETLMRWRDLV</sequence>
<dbReference type="EMBL" id="BLXY01000018">
    <property type="protein sequence ID" value="GFO66175.1"/>
    <property type="molecule type" value="Genomic_DNA"/>
</dbReference>
<dbReference type="AlphaFoldDB" id="A0A6V8N124"/>
<accession>A0A6V8N124</accession>
<dbReference type="Pfam" id="PF13682">
    <property type="entry name" value="CZB"/>
    <property type="match status" value="1"/>
</dbReference>
<protein>
    <submittedName>
        <fullName evidence="3">CZB domain-containing protein</fullName>
    </submittedName>
</protein>
<gene>
    <name evidence="2" type="ORF">GMPD_40940</name>
    <name evidence="3" type="ORF">M1B72_01175</name>
</gene>